<dbReference type="AlphaFoldDB" id="A0A509EMZ1"/>
<organism evidence="1 2">
    <name type="scientific">Methylobacterium symbioticum</name>
    <dbReference type="NCBI Taxonomy" id="2584084"/>
    <lineage>
        <taxon>Bacteria</taxon>
        <taxon>Pseudomonadati</taxon>
        <taxon>Pseudomonadota</taxon>
        <taxon>Alphaproteobacteria</taxon>
        <taxon>Hyphomicrobiales</taxon>
        <taxon>Methylobacteriaceae</taxon>
        <taxon>Methylobacterium</taxon>
    </lineage>
</organism>
<dbReference type="OrthoDB" id="8002213at2"/>
<accession>A0A509EMZ1</accession>
<reference evidence="1 2" key="1">
    <citation type="submission" date="2019-06" db="EMBL/GenBank/DDBJ databases">
        <authorList>
            <person name="Rodrigo-Torres L."/>
            <person name="Arahal R. D."/>
            <person name="Lucena T."/>
        </authorList>
    </citation>
    <scope>NUCLEOTIDE SEQUENCE [LARGE SCALE GENOMIC DNA]</scope>
    <source>
        <strain evidence="1 2">SB0023/3</strain>
    </source>
</reference>
<evidence type="ECO:0000313" key="2">
    <source>
        <dbReference type="Proteomes" id="UP000410984"/>
    </source>
</evidence>
<evidence type="ECO:0000313" key="1">
    <source>
        <dbReference type="EMBL" id="VUD75044.1"/>
    </source>
</evidence>
<keyword evidence="2" id="KW-1185">Reference proteome</keyword>
<dbReference type="EMBL" id="CABFPH010000199">
    <property type="protein sequence ID" value="VUD75044.1"/>
    <property type="molecule type" value="Genomic_DNA"/>
</dbReference>
<gene>
    <name evidence="1" type="ORF">MET9862_05681</name>
</gene>
<sequence>MDALPTRDRGAGGHSVSVESCSVDAGCYRWVVHSTDGRRTERSAYSFATRNGARISGEFWVRTFDAGKFEAGKTAA</sequence>
<protein>
    <submittedName>
        <fullName evidence="1">Uncharacterized protein</fullName>
    </submittedName>
</protein>
<name>A0A509EMZ1_9HYPH</name>
<dbReference type="Proteomes" id="UP000410984">
    <property type="component" value="Unassembled WGS sequence"/>
</dbReference>
<proteinExistence type="predicted"/>